<reference evidence="4 5" key="1">
    <citation type="submission" date="2019-01" db="EMBL/GenBank/DDBJ databases">
        <title>Sequencing of cultivated peanut Arachis hypogaea provides insights into genome evolution and oil improvement.</title>
        <authorList>
            <person name="Chen X."/>
        </authorList>
    </citation>
    <scope>NUCLEOTIDE SEQUENCE [LARGE SCALE GENOMIC DNA]</scope>
    <source>
        <strain evidence="5">cv. Fuhuasheng</strain>
        <tissue evidence="4">Leaves</tissue>
    </source>
</reference>
<dbReference type="InterPro" id="IPR046831">
    <property type="entry name" value="Calmodulin_bind_N"/>
</dbReference>
<keyword evidence="5" id="KW-1185">Reference proteome</keyword>
<comment type="caution">
    <text evidence="4">The sequence shown here is derived from an EMBL/GenBank/DDBJ whole genome shotgun (WGS) entry which is preliminary data.</text>
</comment>
<dbReference type="PANTHER" id="PTHR31713">
    <property type="entry name" value="OS02G0177800 PROTEIN"/>
    <property type="match status" value="1"/>
</dbReference>
<keyword evidence="1" id="KW-1133">Transmembrane helix</keyword>
<dbReference type="GO" id="GO:0080142">
    <property type="term" value="P:regulation of salicylic acid biosynthetic process"/>
    <property type="evidence" value="ECO:0007669"/>
    <property type="project" value="TreeGrafter"/>
</dbReference>
<sequence length="328" mass="36893">MTETFKSLFVNEKHCHTPGTSLDFYALHTSLIVFVTFLMFSRFALLTCSTAFGITSTNDMALLRESKFKRVLEQVIPPMLEQEIPPMLKKVIPPMLEQMIPPMLHRSLSSPWFVSIPTIHGFLVKRKTSPAAGGGRSLQLCLMKGLPSTIFTHINIRAEDSSTLQVALCDATVLHSKVQLCVLRGDFESEDWTAEEFNCNIESPRQGKGPLLKGETSTAFEFIKEGRSEPIRVKDKRGVANQKPDRPSLDDKVSCLHKISKYGRICRQLSDDGIKTVKDLLRRHTTDQASLRQLCKLCCRKWLRAIPKEAIGIYAGDSTGNSRRIGER</sequence>
<dbReference type="STRING" id="3818.A0A445CNA3"/>
<dbReference type="GO" id="GO:0003700">
    <property type="term" value="F:DNA-binding transcription factor activity"/>
    <property type="evidence" value="ECO:0007669"/>
    <property type="project" value="TreeGrafter"/>
</dbReference>
<keyword evidence="1" id="KW-0472">Membrane</keyword>
<evidence type="ECO:0000313" key="5">
    <source>
        <dbReference type="Proteomes" id="UP000289738"/>
    </source>
</evidence>
<dbReference type="GO" id="GO:0005634">
    <property type="term" value="C:nucleus"/>
    <property type="evidence" value="ECO:0007669"/>
    <property type="project" value="TreeGrafter"/>
</dbReference>
<dbReference type="AlphaFoldDB" id="A0A445CNA3"/>
<feature type="transmembrane region" description="Helical" evidence="1">
    <location>
        <begin position="31"/>
        <end position="54"/>
    </location>
</feature>
<evidence type="ECO:0000259" key="3">
    <source>
        <dbReference type="Pfam" id="PF20451"/>
    </source>
</evidence>
<dbReference type="EMBL" id="SDMP01000006">
    <property type="protein sequence ID" value="RYR52400.1"/>
    <property type="molecule type" value="Genomic_DNA"/>
</dbReference>
<evidence type="ECO:0000313" key="4">
    <source>
        <dbReference type="EMBL" id="RYR52400.1"/>
    </source>
</evidence>
<feature type="domain" description="Calmodulin binding protein-like N-terminal" evidence="2">
    <location>
        <begin position="138"/>
        <end position="218"/>
    </location>
</feature>
<feature type="domain" description="Calmodulin binding protein central" evidence="3">
    <location>
        <begin position="249"/>
        <end position="302"/>
    </location>
</feature>
<dbReference type="GO" id="GO:0005516">
    <property type="term" value="F:calmodulin binding"/>
    <property type="evidence" value="ECO:0007669"/>
    <property type="project" value="InterPro"/>
</dbReference>
<dbReference type="Pfam" id="PF20451">
    <property type="entry name" value="Calmod_bind_M"/>
    <property type="match status" value="1"/>
</dbReference>
<evidence type="ECO:0000256" key="1">
    <source>
        <dbReference type="SAM" id="Phobius"/>
    </source>
</evidence>
<dbReference type="InterPro" id="IPR012416">
    <property type="entry name" value="CBP60"/>
</dbReference>
<proteinExistence type="predicted"/>
<dbReference type="Proteomes" id="UP000289738">
    <property type="component" value="Chromosome A06"/>
</dbReference>
<dbReference type="InterPro" id="IPR046830">
    <property type="entry name" value="Calmod_bind_M"/>
</dbReference>
<dbReference type="PANTHER" id="PTHR31713:SF43">
    <property type="entry name" value="CALMODULIN-BINDING PROTEIN 60 G"/>
    <property type="match status" value="1"/>
</dbReference>
<protein>
    <submittedName>
        <fullName evidence="4">Uncharacterized protein</fullName>
    </submittedName>
</protein>
<name>A0A445CNA3_ARAHY</name>
<evidence type="ECO:0000259" key="2">
    <source>
        <dbReference type="Pfam" id="PF07887"/>
    </source>
</evidence>
<organism evidence="4 5">
    <name type="scientific">Arachis hypogaea</name>
    <name type="common">Peanut</name>
    <dbReference type="NCBI Taxonomy" id="3818"/>
    <lineage>
        <taxon>Eukaryota</taxon>
        <taxon>Viridiplantae</taxon>
        <taxon>Streptophyta</taxon>
        <taxon>Embryophyta</taxon>
        <taxon>Tracheophyta</taxon>
        <taxon>Spermatophyta</taxon>
        <taxon>Magnoliopsida</taxon>
        <taxon>eudicotyledons</taxon>
        <taxon>Gunneridae</taxon>
        <taxon>Pentapetalae</taxon>
        <taxon>rosids</taxon>
        <taxon>fabids</taxon>
        <taxon>Fabales</taxon>
        <taxon>Fabaceae</taxon>
        <taxon>Papilionoideae</taxon>
        <taxon>50 kb inversion clade</taxon>
        <taxon>dalbergioids sensu lato</taxon>
        <taxon>Dalbergieae</taxon>
        <taxon>Pterocarpus clade</taxon>
        <taxon>Arachis</taxon>
    </lineage>
</organism>
<gene>
    <name evidence="4" type="ORF">Ahy_A06g027326</name>
</gene>
<keyword evidence="1" id="KW-0812">Transmembrane</keyword>
<dbReference type="Pfam" id="PF07887">
    <property type="entry name" value="Calmodulin_bind"/>
    <property type="match status" value="1"/>
</dbReference>
<dbReference type="GO" id="GO:0043565">
    <property type="term" value="F:sequence-specific DNA binding"/>
    <property type="evidence" value="ECO:0007669"/>
    <property type="project" value="TreeGrafter"/>
</dbReference>
<accession>A0A445CNA3</accession>